<evidence type="ECO:0000256" key="3">
    <source>
        <dbReference type="ARBA" id="ARBA00023082"/>
    </source>
</evidence>
<organism evidence="8 9">
    <name type="scientific">Desulfonatronum thiosulfatophilum</name>
    <dbReference type="NCBI Taxonomy" id="617002"/>
    <lineage>
        <taxon>Bacteria</taxon>
        <taxon>Pseudomonadati</taxon>
        <taxon>Thermodesulfobacteriota</taxon>
        <taxon>Desulfovibrionia</taxon>
        <taxon>Desulfovibrionales</taxon>
        <taxon>Desulfonatronaceae</taxon>
        <taxon>Desulfonatronum</taxon>
    </lineage>
</organism>
<evidence type="ECO:0000313" key="9">
    <source>
        <dbReference type="Proteomes" id="UP000198771"/>
    </source>
</evidence>
<feature type="domain" description="RNA polymerase sigma-70 region 2" evidence="6">
    <location>
        <begin position="25"/>
        <end position="91"/>
    </location>
</feature>
<evidence type="ECO:0000256" key="1">
    <source>
        <dbReference type="ARBA" id="ARBA00010641"/>
    </source>
</evidence>
<dbReference type="InterPro" id="IPR013324">
    <property type="entry name" value="RNA_pol_sigma_r3/r4-like"/>
</dbReference>
<dbReference type="Gene3D" id="1.10.10.10">
    <property type="entry name" value="Winged helix-like DNA-binding domain superfamily/Winged helix DNA-binding domain"/>
    <property type="match status" value="1"/>
</dbReference>
<reference evidence="8 9" key="1">
    <citation type="submission" date="2016-10" db="EMBL/GenBank/DDBJ databases">
        <authorList>
            <person name="de Groot N.N."/>
        </authorList>
    </citation>
    <scope>NUCLEOTIDE SEQUENCE [LARGE SCALE GENOMIC DNA]</scope>
    <source>
        <strain evidence="8 9">ASO4-2</strain>
    </source>
</reference>
<feature type="domain" description="RNA polymerase sigma factor 70 region 4 type 2" evidence="7">
    <location>
        <begin position="125"/>
        <end position="176"/>
    </location>
</feature>
<dbReference type="GO" id="GO:0003677">
    <property type="term" value="F:DNA binding"/>
    <property type="evidence" value="ECO:0007669"/>
    <property type="project" value="UniProtKB-KW"/>
</dbReference>
<keyword evidence="3" id="KW-0731">Sigma factor</keyword>
<evidence type="ECO:0000256" key="4">
    <source>
        <dbReference type="ARBA" id="ARBA00023125"/>
    </source>
</evidence>
<dbReference type="InterPro" id="IPR013325">
    <property type="entry name" value="RNA_pol_sigma_r2"/>
</dbReference>
<keyword evidence="4" id="KW-0238">DNA-binding</keyword>
<dbReference type="InterPro" id="IPR039425">
    <property type="entry name" value="RNA_pol_sigma-70-like"/>
</dbReference>
<dbReference type="GO" id="GO:0006352">
    <property type="term" value="P:DNA-templated transcription initiation"/>
    <property type="evidence" value="ECO:0007669"/>
    <property type="project" value="InterPro"/>
</dbReference>
<dbReference type="Gene3D" id="1.10.1740.10">
    <property type="match status" value="1"/>
</dbReference>
<dbReference type="Proteomes" id="UP000198771">
    <property type="component" value="Unassembled WGS sequence"/>
</dbReference>
<dbReference type="InterPro" id="IPR014284">
    <property type="entry name" value="RNA_pol_sigma-70_dom"/>
</dbReference>
<dbReference type="SUPFAM" id="SSF88946">
    <property type="entry name" value="Sigma2 domain of RNA polymerase sigma factors"/>
    <property type="match status" value="1"/>
</dbReference>
<keyword evidence="9" id="KW-1185">Reference proteome</keyword>
<dbReference type="Pfam" id="PF08281">
    <property type="entry name" value="Sigma70_r4_2"/>
    <property type="match status" value="1"/>
</dbReference>
<name>A0A1G6CNA7_9BACT</name>
<evidence type="ECO:0000313" key="8">
    <source>
        <dbReference type="EMBL" id="SDB34302.1"/>
    </source>
</evidence>
<keyword evidence="2" id="KW-0805">Transcription regulation</keyword>
<protein>
    <submittedName>
        <fullName evidence="8">RNA polymerase sigma-70 factor, ECF subfamily</fullName>
    </submittedName>
</protein>
<dbReference type="STRING" id="617002.SAMN05660653_01651"/>
<dbReference type="OrthoDB" id="5511424at2"/>
<dbReference type="InterPro" id="IPR036388">
    <property type="entry name" value="WH-like_DNA-bd_sf"/>
</dbReference>
<dbReference type="EMBL" id="FMXO01000008">
    <property type="protein sequence ID" value="SDB34302.1"/>
    <property type="molecule type" value="Genomic_DNA"/>
</dbReference>
<evidence type="ECO:0000259" key="6">
    <source>
        <dbReference type="Pfam" id="PF04542"/>
    </source>
</evidence>
<dbReference type="PANTHER" id="PTHR43133">
    <property type="entry name" value="RNA POLYMERASE ECF-TYPE SIGMA FACTO"/>
    <property type="match status" value="1"/>
</dbReference>
<dbReference type="Pfam" id="PF04542">
    <property type="entry name" value="Sigma70_r2"/>
    <property type="match status" value="1"/>
</dbReference>
<accession>A0A1G6CNA7</accession>
<gene>
    <name evidence="8" type="ORF">SAMN05660653_01651</name>
</gene>
<dbReference type="NCBIfam" id="TIGR02937">
    <property type="entry name" value="sigma70-ECF"/>
    <property type="match status" value="1"/>
</dbReference>
<dbReference type="GO" id="GO:0016987">
    <property type="term" value="F:sigma factor activity"/>
    <property type="evidence" value="ECO:0007669"/>
    <property type="project" value="UniProtKB-KW"/>
</dbReference>
<dbReference type="PANTHER" id="PTHR43133:SF8">
    <property type="entry name" value="RNA POLYMERASE SIGMA FACTOR HI_1459-RELATED"/>
    <property type="match status" value="1"/>
</dbReference>
<dbReference type="InterPro" id="IPR013249">
    <property type="entry name" value="RNA_pol_sigma70_r4_t2"/>
</dbReference>
<dbReference type="RefSeq" id="WP_092119878.1">
    <property type="nucleotide sequence ID" value="NZ_FMXO01000008.1"/>
</dbReference>
<sequence>MEDKVAKALVREVLQGQTPCFAELVKGFESPVYNLALRMTGSPADAADLSQETFVRAWLHLDKYDLERKFFTWLYTLSLNLIRNHLAKTGRAVLSGQPHPDRELVEEARNANPAQSLAAKQDGLKVQDMLQRLPLEQREALLLRFFQDVSFKDMAVILGVTTSAAKMRVRRGLETMRRMGDE</sequence>
<dbReference type="CDD" id="cd06171">
    <property type="entry name" value="Sigma70_r4"/>
    <property type="match status" value="1"/>
</dbReference>
<comment type="similarity">
    <text evidence="1">Belongs to the sigma-70 factor family. ECF subfamily.</text>
</comment>
<evidence type="ECO:0000256" key="2">
    <source>
        <dbReference type="ARBA" id="ARBA00023015"/>
    </source>
</evidence>
<proteinExistence type="inferred from homology"/>
<evidence type="ECO:0000256" key="5">
    <source>
        <dbReference type="ARBA" id="ARBA00023163"/>
    </source>
</evidence>
<dbReference type="InterPro" id="IPR007627">
    <property type="entry name" value="RNA_pol_sigma70_r2"/>
</dbReference>
<keyword evidence="5" id="KW-0804">Transcription</keyword>
<evidence type="ECO:0000259" key="7">
    <source>
        <dbReference type="Pfam" id="PF08281"/>
    </source>
</evidence>
<dbReference type="AlphaFoldDB" id="A0A1G6CNA7"/>
<dbReference type="SUPFAM" id="SSF88659">
    <property type="entry name" value="Sigma3 and sigma4 domains of RNA polymerase sigma factors"/>
    <property type="match status" value="1"/>
</dbReference>